<feature type="non-terminal residue" evidence="2">
    <location>
        <position position="54"/>
    </location>
</feature>
<dbReference type="AlphaFoldDB" id="A0A2C9CW34"/>
<evidence type="ECO:0000313" key="2">
    <source>
        <dbReference type="EMBL" id="SOH95701.1"/>
    </source>
</evidence>
<sequence>MHPDRNARQHGTTHLPRRARRLSVFGTGDGVTGYHHLRFAFFNLDPTPRSELRS</sequence>
<proteinExistence type="predicted"/>
<dbReference type="Proteomes" id="UP000220034">
    <property type="component" value="Unassembled WGS sequence"/>
</dbReference>
<organism evidence="2 3">
    <name type="scientific">Pontivivens marinum</name>
    <dbReference type="NCBI Taxonomy" id="1690039"/>
    <lineage>
        <taxon>Bacteria</taxon>
        <taxon>Pseudomonadati</taxon>
        <taxon>Pseudomonadota</taxon>
        <taxon>Alphaproteobacteria</taxon>
        <taxon>Rhodobacterales</taxon>
        <taxon>Paracoccaceae</taxon>
        <taxon>Pontivivens</taxon>
    </lineage>
</organism>
<dbReference type="EMBL" id="OCTN01000019">
    <property type="protein sequence ID" value="SOH95701.1"/>
    <property type="molecule type" value="Genomic_DNA"/>
</dbReference>
<evidence type="ECO:0000313" key="3">
    <source>
        <dbReference type="Proteomes" id="UP000220034"/>
    </source>
</evidence>
<keyword evidence="3" id="KW-1185">Reference proteome</keyword>
<reference evidence="3" key="1">
    <citation type="submission" date="2017-09" db="EMBL/GenBank/DDBJ databases">
        <authorList>
            <person name="Varghese N."/>
            <person name="Submissions S."/>
        </authorList>
    </citation>
    <scope>NUCLEOTIDE SEQUENCE [LARGE SCALE GENOMIC DNA]</scope>
    <source>
        <strain evidence="3">C7</strain>
    </source>
</reference>
<feature type="region of interest" description="Disordered" evidence="1">
    <location>
        <begin position="1"/>
        <end position="21"/>
    </location>
</feature>
<evidence type="ECO:0000256" key="1">
    <source>
        <dbReference type="SAM" id="MobiDB-lite"/>
    </source>
</evidence>
<accession>A0A2C9CW34</accession>
<gene>
    <name evidence="2" type="ORF">SAMN06273572_1191</name>
</gene>
<name>A0A2C9CW34_9RHOB</name>
<protein>
    <submittedName>
        <fullName evidence="2">Uncharacterized protein</fullName>
    </submittedName>
</protein>